<protein>
    <submittedName>
        <fullName evidence="2">Uncharacterized protein</fullName>
    </submittedName>
</protein>
<organism evidence="2 3">
    <name type="scientific">Littorina saxatilis</name>
    <dbReference type="NCBI Taxonomy" id="31220"/>
    <lineage>
        <taxon>Eukaryota</taxon>
        <taxon>Metazoa</taxon>
        <taxon>Spiralia</taxon>
        <taxon>Lophotrochozoa</taxon>
        <taxon>Mollusca</taxon>
        <taxon>Gastropoda</taxon>
        <taxon>Caenogastropoda</taxon>
        <taxon>Littorinimorpha</taxon>
        <taxon>Littorinoidea</taxon>
        <taxon>Littorinidae</taxon>
        <taxon>Littorina</taxon>
    </lineage>
</organism>
<evidence type="ECO:0000313" key="2">
    <source>
        <dbReference type="EMBL" id="KAK7114287.1"/>
    </source>
</evidence>
<reference evidence="2 3" key="1">
    <citation type="submission" date="2024-02" db="EMBL/GenBank/DDBJ databases">
        <title>Chromosome-scale genome assembly of the rough periwinkle Littorina saxatilis.</title>
        <authorList>
            <person name="De Jode A."/>
            <person name="Faria R."/>
            <person name="Formenti G."/>
            <person name="Sims Y."/>
            <person name="Smith T.P."/>
            <person name="Tracey A."/>
            <person name="Wood J.M.D."/>
            <person name="Zagrodzka Z.B."/>
            <person name="Johannesson K."/>
            <person name="Butlin R.K."/>
            <person name="Leder E.H."/>
        </authorList>
    </citation>
    <scope>NUCLEOTIDE SEQUENCE [LARGE SCALE GENOMIC DNA]</scope>
    <source>
        <strain evidence="2">Snail1</strain>
        <tissue evidence="2">Muscle</tissue>
    </source>
</reference>
<dbReference type="AlphaFoldDB" id="A0AAN9GMN9"/>
<name>A0AAN9GMN9_9CAEN</name>
<feature type="region of interest" description="Disordered" evidence="1">
    <location>
        <begin position="215"/>
        <end position="250"/>
    </location>
</feature>
<gene>
    <name evidence="2" type="ORF">V1264_000371</name>
</gene>
<accession>A0AAN9GMN9</accession>
<sequence>MSDKEHKKRASASTSSDSSSKRSAKKTKANPTVHVTDPINDTSFSVVIDPPAESLVDSAAPVLSIEPADKAPLDKEQMMEIFHSFAGQLKDIFAEERRAASRVTSILPSRVGGVQSLAKLRTPSATVTSADVSVESPASGRYEWPCSYPELASGVPHLQGMSGQAQEVSCRSATVGDNRVLQERPIAGTPSFLADVSCATPLGVRRERILHNASSIAQASSGPRAEPEEDIGQMSREAVTSGDRPRSVPVTAASNTECTERGFLPEGSAFAQDSSSVYGSTNSEQDEEVFRLPARFIQALALAAEVTSRYFPEGVVAAVDDSAPPKSAVDDFLPSQPVASGFRFSESPLVAYEMAKVLATHPPLGSNIPLRPVPLLVAHGPVPPSVDSWLATEQQASVFRHATHRKLVLKQSNRGLIQTFALPRAPLPVTPAVDFLRFEHFKKDKAFPYTESSLLGLEETGRSALELASLSDTLLRSLTRALTSSLEPFEFRQDASEQDVAALLSALAKVSAQQMASSARLYAHAVFTRRDNFLSESRLQDRRTIDSLRTSPFTEEALFGPLALDALHKETQEAKDLEFARYTQRSASHTIQSDSATYMAPAVKGSFKQNSGSSRGRGRGASSGNKKPSFGKSRGSGRNPNPQ</sequence>
<evidence type="ECO:0000256" key="1">
    <source>
        <dbReference type="SAM" id="MobiDB-lite"/>
    </source>
</evidence>
<evidence type="ECO:0000313" key="3">
    <source>
        <dbReference type="Proteomes" id="UP001374579"/>
    </source>
</evidence>
<dbReference type="EMBL" id="JBAMIC010000001">
    <property type="protein sequence ID" value="KAK7114287.1"/>
    <property type="molecule type" value="Genomic_DNA"/>
</dbReference>
<proteinExistence type="predicted"/>
<dbReference type="Proteomes" id="UP001374579">
    <property type="component" value="Unassembled WGS sequence"/>
</dbReference>
<feature type="region of interest" description="Disordered" evidence="1">
    <location>
        <begin position="1"/>
        <end position="44"/>
    </location>
</feature>
<feature type="region of interest" description="Disordered" evidence="1">
    <location>
        <begin position="590"/>
        <end position="643"/>
    </location>
</feature>
<keyword evidence="3" id="KW-1185">Reference proteome</keyword>
<feature type="compositionally biased region" description="Basic residues" evidence="1">
    <location>
        <begin position="1"/>
        <end position="10"/>
    </location>
</feature>
<comment type="caution">
    <text evidence="2">The sequence shown here is derived from an EMBL/GenBank/DDBJ whole genome shotgun (WGS) entry which is preliminary data.</text>
</comment>